<dbReference type="AlphaFoldDB" id="A0AAD9M5Y1"/>
<sequence length="145" mass="15886">MLPPTPIASSSVCLPAHDAHGRQPHQLLPLVGGVGTRPLVGFNPIHKPPPRPSPLLLYRPSNEPTVTATAWNRSANTYVTLGVGADEIHHAPLTDRSCAVAHHSHTWIAGRPVARLTPDYEGWDTFCHTPRQWKPGNWCHITIKS</sequence>
<comment type="caution">
    <text evidence="1">The sequence shown here is derived from an EMBL/GenBank/DDBJ whole genome shotgun (WGS) entry which is preliminary data.</text>
</comment>
<name>A0AAD9M5Y1_9PEZI</name>
<organism evidence="1 2">
    <name type="scientific">Colletotrichum zoysiae</name>
    <dbReference type="NCBI Taxonomy" id="1216348"/>
    <lineage>
        <taxon>Eukaryota</taxon>
        <taxon>Fungi</taxon>
        <taxon>Dikarya</taxon>
        <taxon>Ascomycota</taxon>
        <taxon>Pezizomycotina</taxon>
        <taxon>Sordariomycetes</taxon>
        <taxon>Hypocreomycetidae</taxon>
        <taxon>Glomerellales</taxon>
        <taxon>Glomerellaceae</taxon>
        <taxon>Colletotrichum</taxon>
        <taxon>Colletotrichum graminicola species complex</taxon>
    </lineage>
</organism>
<dbReference type="Proteomes" id="UP001232148">
    <property type="component" value="Unassembled WGS sequence"/>
</dbReference>
<reference evidence="1" key="1">
    <citation type="submission" date="2021-06" db="EMBL/GenBank/DDBJ databases">
        <title>Comparative genomics, transcriptomics and evolutionary studies reveal genomic signatures of adaptation to plant cell wall in hemibiotrophic fungi.</title>
        <authorList>
            <consortium name="DOE Joint Genome Institute"/>
            <person name="Baroncelli R."/>
            <person name="Diaz J.F."/>
            <person name="Benocci T."/>
            <person name="Peng M."/>
            <person name="Battaglia E."/>
            <person name="Haridas S."/>
            <person name="Andreopoulos W."/>
            <person name="Labutti K."/>
            <person name="Pangilinan J."/>
            <person name="Floch G.L."/>
            <person name="Makela M.R."/>
            <person name="Henrissat B."/>
            <person name="Grigoriev I.V."/>
            <person name="Crouch J.A."/>
            <person name="De Vries R.P."/>
            <person name="Sukno S.A."/>
            <person name="Thon M.R."/>
        </authorList>
    </citation>
    <scope>NUCLEOTIDE SEQUENCE</scope>
    <source>
        <strain evidence="1">MAFF235873</strain>
    </source>
</reference>
<protein>
    <submittedName>
        <fullName evidence="1">Uncharacterized protein</fullName>
    </submittedName>
</protein>
<evidence type="ECO:0000313" key="1">
    <source>
        <dbReference type="EMBL" id="KAK2029713.1"/>
    </source>
</evidence>
<keyword evidence="2" id="KW-1185">Reference proteome</keyword>
<evidence type="ECO:0000313" key="2">
    <source>
        <dbReference type="Proteomes" id="UP001232148"/>
    </source>
</evidence>
<dbReference type="EMBL" id="MU842860">
    <property type="protein sequence ID" value="KAK2029713.1"/>
    <property type="molecule type" value="Genomic_DNA"/>
</dbReference>
<gene>
    <name evidence="1" type="ORF">LX32DRAFT_349081</name>
</gene>
<proteinExistence type="predicted"/>
<accession>A0AAD9M5Y1</accession>